<dbReference type="InterPro" id="IPR023577">
    <property type="entry name" value="CYTH_domain"/>
</dbReference>
<feature type="domain" description="CYTH" evidence="2">
    <location>
        <begin position="2"/>
        <end position="164"/>
    </location>
</feature>
<proteinExistence type="predicted"/>
<dbReference type="RefSeq" id="WP_182534287.1">
    <property type="nucleotide sequence ID" value="NZ_JACJIP010000003.1"/>
</dbReference>
<organism evidence="3 4">
    <name type="scientific">Fontibacillus solani</name>
    <dbReference type="NCBI Taxonomy" id="1572857"/>
    <lineage>
        <taxon>Bacteria</taxon>
        <taxon>Bacillati</taxon>
        <taxon>Bacillota</taxon>
        <taxon>Bacilli</taxon>
        <taxon>Bacillales</taxon>
        <taxon>Paenibacillaceae</taxon>
        <taxon>Fontibacillus</taxon>
    </lineage>
</organism>
<comment type="caution">
    <text evidence="3">The sequence shown here is derived from an EMBL/GenBank/DDBJ whole genome shotgun (WGS) entry which is preliminary data.</text>
</comment>
<gene>
    <name evidence="3" type="ORF">FHR92_000663</name>
</gene>
<dbReference type="AlphaFoldDB" id="A0A7W3SQH7"/>
<dbReference type="PROSITE" id="PS51707">
    <property type="entry name" value="CYTH"/>
    <property type="match status" value="1"/>
</dbReference>
<reference evidence="3 4" key="1">
    <citation type="submission" date="2020-08" db="EMBL/GenBank/DDBJ databases">
        <title>Genomic Encyclopedia of Type Strains, Phase III (KMG-III): the genomes of soil and plant-associated and newly described type strains.</title>
        <authorList>
            <person name="Whitman W."/>
        </authorList>
    </citation>
    <scope>NUCLEOTIDE SEQUENCE [LARGE SCALE GENOMIC DNA]</scope>
    <source>
        <strain evidence="3 4">CECT 8693</strain>
    </source>
</reference>
<dbReference type="InterPro" id="IPR012042">
    <property type="entry name" value="NeuTTM/CthTTM-like"/>
</dbReference>
<dbReference type="Proteomes" id="UP000567067">
    <property type="component" value="Unassembled WGS sequence"/>
</dbReference>
<protein>
    <submittedName>
        <fullName evidence="3">CYTH domain-containing protein</fullName>
    </submittedName>
</protein>
<dbReference type="PANTHER" id="PTHR40114:SF1">
    <property type="entry name" value="SLR0698 PROTEIN"/>
    <property type="match status" value="1"/>
</dbReference>
<dbReference type="SUPFAM" id="SSF55154">
    <property type="entry name" value="CYTH-like phosphatases"/>
    <property type="match status" value="1"/>
</dbReference>
<dbReference type="PANTHER" id="PTHR40114">
    <property type="entry name" value="SLR0698 PROTEIN"/>
    <property type="match status" value="1"/>
</dbReference>
<feature type="active site" description="Proton acceptor" evidence="1">
    <location>
        <position position="36"/>
    </location>
</feature>
<name>A0A7W3SQH7_9BACL</name>
<dbReference type="InterPro" id="IPR033469">
    <property type="entry name" value="CYTH-like_dom_sf"/>
</dbReference>
<dbReference type="EMBL" id="JACJIP010000003">
    <property type="protein sequence ID" value="MBA9084209.1"/>
    <property type="molecule type" value="Genomic_DNA"/>
</dbReference>
<evidence type="ECO:0000259" key="2">
    <source>
        <dbReference type="PROSITE" id="PS51707"/>
    </source>
</evidence>
<dbReference type="Gene3D" id="2.40.320.10">
    <property type="entry name" value="Hypothetical Protein Pfu-838710-001"/>
    <property type="match status" value="1"/>
</dbReference>
<evidence type="ECO:0000256" key="1">
    <source>
        <dbReference type="PIRSR" id="PIRSR016487-1"/>
    </source>
</evidence>
<dbReference type="PIRSF" id="PIRSF016487">
    <property type="entry name" value="CYTH_UCP016487"/>
    <property type="match status" value="1"/>
</dbReference>
<dbReference type="Pfam" id="PF01928">
    <property type="entry name" value="CYTH"/>
    <property type="match status" value="1"/>
</dbReference>
<accession>A0A7W3SQH7</accession>
<dbReference type="SMART" id="SM01118">
    <property type="entry name" value="CYTH"/>
    <property type="match status" value="1"/>
</dbReference>
<keyword evidence="4" id="KW-1185">Reference proteome</keyword>
<evidence type="ECO:0000313" key="4">
    <source>
        <dbReference type="Proteomes" id="UP000567067"/>
    </source>
</evidence>
<sequence>MSLEIERKFLLKEFPEQLIKDGRLKVISEQVIDQTYIAMDEDQELRVRKIVDKLSGDVTYTHTFKKGNGLVREEVEYSISGGIYEQIFSAFNFIPLIKTRTTAQWEGITVEMDQYHQIDFIVLEVEFTSEQEAAEFHIPYWFGEDISSNRQFSNKTVWRELQRNNNSHDLHI</sequence>
<evidence type="ECO:0000313" key="3">
    <source>
        <dbReference type="EMBL" id="MBA9084209.1"/>
    </source>
</evidence>